<name>A0ABP1ND71_XYLVO</name>
<evidence type="ECO:0000313" key="3">
    <source>
        <dbReference type="Proteomes" id="UP001642520"/>
    </source>
</evidence>
<evidence type="ECO:0000256" key="1">
    <source>
        <dbReference type="PROSITE-ProRule" id="PRU00235"/>
    </source>
</evidence>
<dbReference type="PROSITE" id="PS50012">
    <property type="entry name" value="RCC1_3"/>
    <property type="match status" value="2"/>
</dbReference>
<feature type="repeat" description="RCC1" evidence="1">
    <location>
        <begin position="182"/>
        <end position="233"/>
    </location>
</feature>
<dbReference type="EMBL" id="CAXAJV020001288">
    <property type="protein sequence ID" value="CAL7938196.1"/>
    <property type="molecule type" value="Genomic_DNA"/>
</dbReference>
<dbReference type="Pfam" id="PF00415">
    <property type="entry name" value="RCC1"/>
    <property type="match status" value="3"/>
</dbReference>
<keyword evidence="3" id="KW-1185">Reference proteome</keyword>
<dbReference type="PRINTS" id="PR00633">
    <property type="entry name" value="RCCNDNSATION"/>
</dbReference>
<dbReference type="PROSITE" id="PS00626">
    <property type="entry name" value="RCC1_2"/>
    <property type="match status" value="1"/>
</dbReference>
<dbReference type="PANTHER" id="PTHR46849:SF1">
    <property type="entry name" value="RCC1 DOMAIN-CONTAINING PROTEIN 1"/>
    <property type="match status" value="1"/>
</dbReference>
<sequence length="347" mass="38050">MSFYYAGFNTTTLFSNDGDITLIVDSFTKVPFDGLTDFQIGWGYFLLWKGSELYISKKSGQSSNETGSPVELIQIPDKSSDGCKLFKQAAIGKDNIVMTTNDEMWQYKIYENSWKKVNNFICSTSDSENEYPVKVLQAGCTVVLTNLGRVFNVPTLVDMPKRVQFTDIACGFDHTVLLAENGDIYSMGMGTRGQLGHNDLEDCDNPALVEALAGIKVVQISAAGWHTAVVTDQGDLYTWGWNTNGELGLLSQESKVIAVPTLVDFTNDQNESVDVMVKKAQCGNTFTICMTDDGALWGCGCNKYGQLGQSPDKLPGSTKFVKLDIPPSLATVKDFKCLEWGTVLVAD</sequence>
<dbReference type="InterPro" id="IPR052830">
    <property type="entry name" value="RCC1_domain-containing"/>
</dbReference>
<protein>
    <submittedName>
        <fullName evidence="2">Uncharacterized protein</fullName>
    </submittedName>
</protein>
<comment type="caution">
    <text evidence="2">The sequence shown here is derived from an EMBL/GenBank/DDBJ whole genome shotgun (WGS) entry which is preliminary data.</text>
</comment>
<gene>
    <name evidence="2" type="ORF">XYLVIOL_LOCUS3147</name>
</gene>
<feature type="repeat" description="RCC1" evidence="1">
    <location>
        <begin position="234"/>
        <end position="293"/>
    </location>
</feature>
<dbReference type="InterPro" id="IPR009091">
    <property type="entry name" value="RCC1/BLIP-II"/>
</dbReference>
<reference evidence="2 3" key="1">
    <citation type="submission" date="2024-08" db="EMBL/GenBank/DDBJ databases">
        <authorList>
            <person name="Will J Nash"/>
            <person name="Angela Man"/>
            <person name="Seanna McTaggart"/>
            <person name="Kendall Baker"/>
            <person name="Tom Barker"/>
            <person name="Leah Catchpole"/>
            <person name="Alex Durrant"/>
            <person name="Karim Gharbi"/>
            <person name="Naomi Irish"/>
            <person name="Gemy Kaithakottil"/>
            <person name="Debby Ku"/>
            <person name="Aaliyah Providence"/>
            <person name="Felix Shaw"/>
            <person name="David Swarbreck"/>
            <person name="Chris Watkins"/>
            <person name="Ann M. McCartney"/>
            <person name="Giulio Formenti"/>
            <person name="Alice Mouton"/>
            <person name="Noel Vella"/>
            <person name="Bjorn M von Reumont"/>
            <person name="Adriana Vella"/>
            <person name="Wilfried Haerty"/>
        </authorList>
    </citation>
    <scope>NUCLEOTIDE SEQUENCE [LARGE SCALE GENOMIC DNA]</scope>
</reference>
<dbReference type="InterPro" id="IPR000408">
    <property type="entry name" value="Reg_chr_condens"/>
</dbReference>
<accession>A0ABP1ND71</accession>
<proteinExistence type="predicted"/>
<dbReference type="SUPFAM" id="SSF50985">
    <property type="entry name" value="RCC1/BLIP-II"/>
    <property type="match status" value="1"/>
</dbReference>
<dbReference type="Gene3D" id="2.130.10.30">
    <property type="entry name" value="Regulator of chromosome condensation 1/beta-lactamase-inhibitor protein II"/>
    <property type="match status" value="1"/>
</dbReference>
<evidence type="ECO:0000313" key="2">
    <source>
        <dbReference type="EMBL" id="CAL7938196.1"/>
    </source>
</evidence>
<organism evidence="2 3">
    <name type="scientific">Xylocopa violacea</name>
    <name type="common">Violet carpenter bee</name>
    <name type="synonym">Apis violacea</name>
    <dbReference type="NCBI Taxonomy" id="135666"/>
    <lineage>
        <taxon>Eukaryota</taxon>
        <taxon>Metazoa</taxon>
        <taxon>Ecdysozoa</taxon>
        <taxon>Arthropoda</taxon>
        <taxon>Hexapoda</taxon>
        <taxon>Insecta</taxon>
        <taxon>Pterygota</taxon>
        <taxon>Neoptera</taxon>
        <taxon>Endopterygota</taxon>
        <taxon>Hymenoptera</taxon>
        <taxon>Apocrita</taxon>
        <taxon>Aculeata</taxon>
        <taxon>Apoidea</taxon>
        <taxon>Anthophila</taxon>
        <taxon>Apidae</taxon>
        <taxon>Xylocopa</taxon>
        <taxon>Xylocopa</taxon>
    </lineage>
</organism>
<dbReference type="Proteomes" id="UP001642520">
    <property type="component" value="Unassembled WGS sequence"/>
</dbReference>
<dbReference type="PANTHER" id="PTHR46849">
    <property type="entry name" value="RCC1 DOMAIN-CONTAINING PROTEIN 1"/>
    <property type="match status" value="1"/>
</dbReference>